<dbReference type="RefSeq" id="XP_033570537.1">
    <property type="nucleotide sequence ID" value="XM_033721172.1"/>
</dbReference>
<organism evidence="1">
    <name type="scientific">Mytilinidion resinicola</name>
    <dbReference type="NCBI Taxonomy" id="574789"/>
    <lineage>
        <taxon>Eukaryota</taxon>
        <taxon>Fungi</taxon>
        <taxon>Dikarya</taxon>
        <taxon>Ascomycota</taxon>
        <taxon>Pezizomycotina</taxon>
        <taxon>Dothideomycetes</taxon>
        <taxon>Pleosporomycetidae</taxon>
        <taxon>Mytilinidiales</taxon>
        <taxon>Mytilinidiaceae</taxon>
        <taxon>Mytilinidion</taxon>
    </lineage>
</organism>
<accession>A0A6A6Y4X5</accession>
<name>A0A6A6Y4X5_9PEZI</name>
<dbReference type="Gene3D" id="1.25.40.20">
    <property type="entry name" value="Ankyrin repeat-containing domain"/>
    <property type="match status" value="1"/>
</dbReference>
<evidence type="ECO:0000313" key="2">
    <source>
        <dbReference type="Proteomes" id="UP000504636"/>
    </source>
</evidence>
<dbReference type="Proteomes" id="UP000504636">
    <property type="component" value="Unplaced"/>
</dbReference>
<reference evidence="3" key="2">
    <citation type="submission" date="2020-04" db="EMBL/GenBank/DDBJ databases">
        <authorList>
            <consortium name="NCBI Genome Project"/>
        </authorList>
    </citation>
    <scope>NUCLEOTIDE SEQUENCE</scope>
    <source>
        <strain evidence="3">CBS 304.34</strain>
    </source>
</reference>
<evidence type="ECO:0008006" key="4">
    <source>
        <dbReference type="Google" id="ProtNLM"/>
    </source>
</evidence>
<dbReference type="AlphaFoldDB" id="A0A6A6Y4X5"/>
<keyword evidence="2" id="KW-1185">Reference proteome</keyword>
<proteinExistence type="predicted"/>
<evidence type="ECO:0000313" key="1">
    <source>
        <dbReference type="EMBL" id="KAF2803573.1"/>
    </source>
</evidence>
<protein>
    <recommendedName>
        <fullName evidence="4">Ankyrin</fullName>
    </recommendedName>
</protein>
<dbReference type="InterPro" id="IPR036770">
    <property type="entry name" value="Ankyrin_rpt-contain_sf"/>
</dbReference>
<dbReference type="SUPFAM" id="SSF48403">
    <property type="entry name" value="Ankyrin repeat"/>
    <property type="match status" value="1"/>
</dbReference>
<evidence type="ECO:0000313" key="3">
    <source>
        <dbReference type="RefSeq" id="XP_033570537.1"/>
    </source>
</evidence>
<dbReference type="OrthoDB" id="3896584at2759"/>
<sequence length="257" mass="28561">MVKVLLQRGVDPAIFDGDGFNALTKLLEFPRDIDVAECLKVLLTNADPAIQDAKARKPLELAIRRFHDPTRFQLIELLLSTHSAGFSSGSGIPQYFPVSSQWPHYLNNGFRQHMQMFIPPDCLDHVVRAAVSISTRKAVEENTADDAPGDFSRQVTIVTDAIFTRKQHKLPDIPYLDGLFGMKLLQFAKSKLSPPWSTFPPSFPSGHDSAHFTPQAYYYGPQEPTNTLMPSHAHYYGSYESPNDGGSGTSYHPGKPS</sequence>
<reference evidence="1 3" key="1">
    <citation type="journal article" date="2020" name="Stud. Mycol.">
        <title>101 Dothideomycetes genomes: a test case for predicting lifestyles and emergence of pathogens.</title>
        <authorList>
            <person name="Haridas S."/>
            <person name="Albert R."/>
            <person name="Binder M."/>
            <person name="Bloem J."/>
            <person name="Labutti K."/>
            <person name="Salamov A."/>
            <person name="Andreopoulos B."/>
            <person name="Baker S."/>
            <person name="Barry K."/>
            <person name="Bills G."/>
            <person name="Bluhm B."/>
            <person name="Cannon C."/>
            <person name="Castanera R."/>
            <person name="Culley D."/>
            <person name="Daum C."/>
            <person name="Ezra D."/>
            <person name="Gonzalez J."/>
            <person name="Henrissat B."/>
            <person name="Kuo A."/>
            <person name="Liang C."/>
            <person name="Lipzen A."/>
            <person name="Lutzoni F."/>
            <person name="Magnuson J."/>
            <person name="Mondo S."/>
            <person name="Nolan M."/>
            <person name="Ohm R."/>
            <person name="Pangilinan J."/>
            <person name="Park H.-J."/>
            <person name="Ramirez L."/>
            <person name="Alfaro M."/>
            <person name="Sun H."/>
            <person name="Tritt A."/>
            <person name="Yoshinaga Y."/>
            <person name="Zwiers L.-H."/>
            <person name="Turgeon B."/>
            <person name="Goodwin S."/>
            <person name="Spatafora J."/>
            <person name="Crous P."/>
            <person name="Grigoriev I."/>
        </authorList>
    </citation>
    <scope>NUCLEOTIDE SEQUENCE</scope>
    <source>
        <strain evidence="1 3">CBS 304.34</strain>
    </source>
</reference>
<gene>
    <name evidence="1 3" type="ORF">BDZ99DRAFT_468113</name>
</gene>
<dbReference type="EMBL" id="MU003717">
    <property type="protein sequence ID" value="KAF2803573.1"/>
    <property type="molecule type" value="Genomic_DNA"/>
</dbReference>
<reference evidence="3" key="3">
    <citation type="submission" date="2025-04" db="UniProtKB">
        <authorList>
            <consortium name="RefSeq"/>
        </authorList>
    </citation>
    <scope>IDENTIFICATION</scope>
    <source>
        <strain evidence="3">CBS 304.34</strain>
    </source>
</reference>
<dbReference type="GeneID" id="54462065"/>